<dbReference type="PROSITE" id="PS00356">
    <property type="entry name" value="HTH_LACI_1"/>
    <property type="match status" value="1"/>
</dbReference>
<dbReference type="SUPFAM" id="SSF53822">
    <property type="entry name" value="Periplasmic binding protein-like I"/>
    <property type="match status" value="1"/>
</dbReference>
<dbReference type="SUPFAM" id="SSF47413">
    <property type="entry name" value="lambda repressor-like DNA-binding domains"/>
    <property type="match status" value="1"/>
</dbReference>
<keyword evidence="7" id="KW-1185">Reference proteome</keyword>
<dbReference type="InterPro" id="IPR028082">
    <property type="entry name" value="Peripla_BP_I"/>
</dbReference>
<evidence type="ECO:0000256" key="3">
    <source>
        <dbReference type="ARBA" id="ARBA00023125"/>
    </source>
</evidence>
<evidence type="ECO:0000313" key="7">
    <source>
        <dbReference type="Proteomes" id="UP000319732"/>
    </source>
</evidence>
<sequence>MSSIGIKDVAAIAGVSITTVSRALRNPGRVSKATRERVLAAVSEAGYTPNKLGVSLRTAKSGNIVAIIPDVGDSFNFGVIRAIEKAANNHGYSVLLGDTHGSQERERAYAEMVRSRHADGVILFSQHLPFDIDPQQPAAQQMPPLVNSCEPVAVPGIPTVTIDNVAAAREAVDHLIGYGHRNISVITGDMESPSSQDRLLGFRQAMQAAGLAINERHVIHGAYTVENGQASTNQLLLRRDRPSAIFCFSDEIALGCYSSLQEHGFRVPADMSVMGFDDIRYARHFSPPLTTVAQPVEAIGTYCVELLLKVMNGETLEKTRYILPHELVVRGSTRQL</sequence>
<dbReference type="PANTHER" id="PTHR30146">
    <property type="entry name" value="LACI-RELATED TRANSCRIPTIONAL REPRESSOR"/>
    <property type="match status" value="1"/>
</dbReference>
<dbReference type="GO" id="GO:0000976">
    <property type="term" value="F:transcription cis-regulatory region binding"/>
    <property type="evidence" value="ECO:0007669"/>
    <property type="project" value="TreeGrafter"/>
</dbReference>
<dbReference type="Gene3D" id="3.40.50.2300">
    <property type="match status" value="2"/>
</dbReference>
<keyword evidence="3" id="KW-0238">DNA-binding</keyword>
<dbReference type="PROSITE" id="PS50932">
    <property type="entry name" value="HTH_LACI_2"/>
    <property type="match status" value="1"/>
</dbReference>
<dbReference type="OrthoDB" id="5718990at2"/>
<keyword evidence="2" id="KW-0805">Transcription regulation</keyword>
<reference evidence="6 7" key="1">
    <citation type="submission" date="2019-06" db="EMBL/GenBank/DDBJ databases">
        <title>Whole genome sequence for Cellvibrionaceae sp. R142.</title>
        <authorList>
            <person name="Wang G."/>
        </authorList>
    </citation>
    <scope>NUCLEOTIDE SEQUENCE [LARGE SCALE GENOMIC DNA]</scope>
    <source>
        <strain evidence="6 7">R142</strain>
    </source>
</reference>
<gene>
    <name evidence="6" type="ORF">FKG94_03900</name>
</gene>
<evidence type="ECO:0000256" key="4">
    <source>
        <dbReference type="ARBA" id="ARBA00023163"/>
    </source>
</evidence>
<proteinExistence type="predicted"/>
<dbReference type="SMART" id="SM00354">
    <property type="entry name" value="HTH_LACI"/>
    <property type="match status" value="1"/>
</dbReference>
<dbReference type="Pfam" id="PF00356">
    <property type="entry name" value="LacI"/>
    <property type="match status" value="1"/>
</dbReference>
<accession>A0A545U5D6</accession>
<name>A0A545U5D6_9GAMM</name>
<dbReference type="Proteomes" id="UP000319732">
    <property type="component" value="Unassembled WGS sequence"/>
</dbReference>
<dbReference type="InterPro" id="IPR010982">
    <property type="entry name" value="Lambda_DNA-bd_dom_sf"/>
</dbReference>
<comment type="caution">
    <text evidence="6">The sequence shown here is derived from an EMBL/GenBank/DDBJ whole genome shotgun (WGS) entry which is preliminary data.</text>
</comment>
<evidence type="ECO:0000256" key="1">
    <source>
        <dbReference type="ARBA" id="ARBA00022491"/>
    </source>
</evidence>
<dbReference type="InterPro" id="IPR000843">
    <property type="entry name" value="HTH_LacI"/>
</dbReference>
<dbReference type="GO" id="GO:0003700">
    <property type="term" value="F:DNA-binding transcription factor activity"/>
    <property type="evidence" value="ECO:0007669"/>
    <property type="project" value="TreeGrafter"/>
</dbReference>
<dbReference type="Pfam" id="PF13377">
    <property type="entry name" value="Peripla_BP_3"/>
    <property type="match status" value="1"/>
</dbReference>
<dbReference type="EMBL" id="VHSG01000005">
    <property type="protein sequence ID" value="TQV84676.1"/>
    <property type="molecule type" value="Genomic_DNA"/>
</dbReference>
<organism evidence="6 7">
    <name type="scientific">Exilibacterium tricleocarpae</name>
    <dbReference type="NCBI Taxonomy" id="2591008"/>
    <lineage>
        <taxon>Bacteria</taxon>
        <taxon>Pseudomonadati</taxon>
        <taxon>Pseudomonadota</taxon>
        <taxon>Gammaproteobacteria</taxon>
        <taxon>Cellvibrionales</taxon>
        <taxon>Cellvibrionaceae</taxon>
        <taxon>Exilibacterium</taxon>
    </lineage>
</organism>
<dbReference type="Gene3D" id="1.10.260.40">
    <property type="entry name" value="lambda repressor-like DNA-binding domains"/>
    <property type="match status" value="1"/>
</dbReference>
<dbReference type="PANTHER" id="PTHR30146:SF151">
    <property type="entry name" value="HTH-TYPE TRANSCRIPTIONAL REPRESSOR CYTR"/>
    <property type="match status" value="1"/>
</dbReference>
<evidence type="ECO:0000313" key="6">
    <source>
        <dbReference type="EMBL" id="TQV84676.1"/>
    </source>
</evidence>
<feature type="domain" description="HTH lacI-type" evidence="5">
    <location>
        <begin position="4"/>
        <end position="58"/>
    </location>
</feature>
<evidence type="ECO:0000256" key="2">
    <source>
        <dbReference type="ARBA" id="ARBA00023015"/>
    </source>
</evidence>
<keyword evidence="4" id="KW-0804">Transcription</keyword>
<evidence type="ECO:0000259" key="5">
    <source>
        <dbReference type="PROSITE" id="PS50932"/>
    </source>
</evidence>
<dbReference type="InterPro" id="IPR046335">
    <property type="entry name" value="LacI/GalR-like_sensor"/>
</dbReference>
<dbReference type="CDD" id="cd06284">
    <property type="entry name" value="PBP1_LacI-like"/>
    <property type="match status" value="1"/>
</dbReference>
<protein>
    <submittedName>
        <fullName evidence="6">LacI family transcriptional regulator</fullName>
    </submittedName>
</protein>
<keyword evidence="1" id="KW-0678">Repressor</keyword>
<dbReference type="RefSeq" id="WP_142902882.1">
    <property type="nucleotide sequence ID" value="NZ_ML660088.1"/>
</dbReference>
<dbReference type="CDD" id="cd01392">
    <property type="entry name" value="HTH_LacI"/>
    <property type="match status" value="1"/>
</dbReference>
<dbReference type="AlphaFoldDB" id="A0A545U5D6"/>